<accession>A0A379ECP5</accession>
<dbReference type="EC" id="5.1.3.3" evidence="11"/>
<evidence type="ECO:0000256" key="5">
    <source>
        <dbReference type="ARBA" id="ARBA00011245"/>
    </source>
</evidence>
<evidence type="ECO:0000256" key="9">
    <source>
        <dbReference type="ARBA" id="ARBA00023235"/>
    </source>
</evidence>
<dbReference type="AlphaFoldDB" id="A0A379ECP5"/>
<dbReference type="PANTHER" id="PTHR10091:SF0">
    <property type="entry name" value="GALACTOSE MUTAROTASE"/>
    <property type="match status" value="1"/>
</dbReference>
<evidence type="ECO:0000256" key="11">
    <source>
        <dbReference type="PIRNR" id="PIRNR005096"/>
    </source>
</evidence>
<reference evidence="15 16" key="1">
    <citation type="submission" date="2018-06" db="EMBL/GenBank/DDBJ databases">
        <authorList>
            <consortium name="Pathogen Informatics"/>
            <person name="Doyle S."/>
        </authorList>
    </citation>
    <scope>NUCLEOTIDE SEQUENCE [LARGE SCALE GENOMIC DNA]</scope>
    <source>
        <strain evidence="15 16">NCTC13067</strain>
    </source>
</reference>
<evidence type="ECO:0000256" key="10">
    <source>
        <dbReference type="ARBA" id="ARBA00023277"/>
    </source>
</evidence>
<dbReference type="GO" id="GO:0030246">
    <property type="term" value="F:carbohydrate binding"/>
    <property type="evidence" value="ECO:0007669"/>
    <property type="project" value="InterPro"/>
</dbReference>
<dbReference type="EMBL" id="UGTM01000002">
    <property type="protein sequence ID" value="SUB94020.1"/>
    <property type="molecule type" value="Genomic_DNA"/>
</dbReference>
<dbReference type="InterPro" id="IPR047215">
    <property type="entry name" value="Galactose_mutarotase-like"/>
</dbReference>
<dbReference type="GO" id="GO:0004034">
    <property type="term" value="F:aldose 1-epimerase activity"/>
    <property type="evidence" value="ECO:0007669"/>
    <property type="project" value="UniProtKB-EC"/>
</dbReference>
<feature type="active site" description="Proton acceptor" evidence="12">
    <location>
        <position position="327"/>
    </location>
</feature>
<proteinExistence type="inferred from homology"/>
<dbReference type="SUPFAM" id="SSF74650">
    <property type="entry name" value="Galactose mutarotase-like"/>
    <property type="match status" value="1"/>
</dbReference>
<feature type="binding site" evidence="13">
    <location>
        <position position="262"/>
    </location>
    <ligand>
        <name>beta-D-galactose</name>
        <dbReference type="ChEBI" id="CHEBI:27667"/>
    </ligand>
</feature>
<keyword evidence="6" id="KW-0963">Cytoplasm</keyword>
<gene>
    <name evidence="15" type="primary">mro_2</name>
    <name evidence="15" type="ORF">NCTC13067_01879</name>
</gene>
<keyword evidence="9 11" id="KW-0413">Isomerase</keyword>
<dbReference type="PANTHER" id="PTHR10091">
    <property type="entry name" value="ALDOSE-1-EPIMERASE"/>
    <property type="match status" value="1"/>
</dbReference>
<dbReference type="Pfam" id="PF01263">
    <property type="entry name" value="Aldose_epim"/>
    <property type="match status" value="1"/>
</dbReference>
<dbReference type="InterPro" id="IPR014718">
    <property type="entry name" value="GH-type_carb-bd"/>
</dbReference>
<dbReference type="GO" id="GO:0006006">
    <property type="term" value="P:glucose metabolic process"/>
    <property type="evidence" value="ECO:0007669"/>
    <property type="project" value="TreeGrafter"/>
</dbReference>
<dbReference type="InterPro" id="IPR008183">
    <property type="entry name" value="Aldose_1/G6P_1-epimerase"/>
</dbReference>
<evidence type="ECO:0000256" key="4">
    <source>
        <dbReference type="ARBA" id="ARBA00006206"/>
    </source>
</evidence>
<comment type="similarity">
    <text evidence="4 11">Belongs to the aldose epimerase family.</text>
</comment>
<comment type="subunit">
    <text evidence="5">Monomer.</text>
</comment>
<dbReference type="RefSeq" id="WP_025067749.1">
    <property type="nucleotide sequence ID" value="NZ_UGTM01000002.1"/>
</dbReference>
<protein>
    <recommendedName>
        <fullName evidence="11">Aldose 1-epimerase</fullName>
        <ecNumber evidence="11">5.1.3.3</ecNumber>
    </recommendedName>
</protein>
<organism evidence="15 16">
    <name type="scientific">Prevotella denticola</name>
    <dbReference type="NCBI Taxonomy" id="28129"/>
    <lineage>
        <taxon>Bacteria</taxon>
        <taxon>Pseudomonadati</taxon>
        <taxon>Bacteroidota</taxon>
        <taxon>Bacteroidia</taxon>
        <taxon>Bacteroidales</taxon>
        <taxon>Prevotellaceae</taxon>
        <taxon>Prevotella</taxon>
    </lineage>
</organism>
<comment type="cofactor">
    <cofactor evidence="1">
        <name>Ca(2+)</name>
        <dbReference type="ChEBI" id="CHEBI:29108"/>
    </cofactor>
</comment>
<dbReference type="CDD" id="cd09019">
    <property type="entry name" value="galactose_mutarotase_like"/>
    <property type="match status" value="1"/>
</dbReference>
<feature type="active site" description="Proton donor" evidence="12">
    <location>
        <position position="188"/>
    </location>
</feature>
<evidence type="ECO:0000256" key="13">
    <source>
        <dbReference type="PIRSR" id="PIRSR005096-2"/>
    </source>
</evidence>
<keyword evidence="10 11" id="KW-0119">Carbohydrate metabolism</keyword>
<dbReference type="FunFam" id="2.70.98.10:FF:000003">
    <property type="entry name" value="Aldose 1-epimerase"/>
    <property type="match status" value="1"/>
</dbReference>
<comment type="pathway">
    <text evidence="3 11">Carbohydrate metabolism; hexose metabolism.</text>
</comment>
<evidence type="ECO:0000256" key="7">
    <source>
        <dbReference type="ARBA" id="ARBA00022553"/>
    </source>
</evidence>
<evidence type="ECO:0000313" key="15">
    <source>
        <dbReference type="EMBL" id="SUB94020.1"/>
    </source>
</evidence>
<comment type="catalytic activity">
    <reaction evidence="11">
        <text>alpha-D-glucose = beta-D-glucose</text>
        <dbReference type="Rhea" id="RHEA:10264"/>
        <dbReference type="ChEBI" id="CHEBI:15903"/>
        <dbReference type="ChEBI" id="CHEBI:17925"/>
        <dbReference type="EC" id="5.1.3.3"/>
    </reaction>
</comment>
<keyword evidence="7" id="KW-0597">Phosphoprotein</keyword>
<evidence type="ECO:0000256" key="1">
    <source>
        <dbReference type="ARBA" id="ARBA00001913"/>
    </source>
</evidence>
<dbReference type="PIRSF" id="PIRSF005096">
    <property type="entry name" value="GALM"/>
    <property type="match status" value="1"/>
</dbReference>
<dbReference type="GO" id="GO:0033499">
    <property type="term" value="P:galactose catabolic process via UDP-galactose, Leloir pathway"/>
    <property type="evidence" value="ECO:0007669"/>
    <property type="project" value="TreeGrafter"/>
</dbReference>
<sequence length="372" mass="41440">MVNSEETQYVCGMRKEDFQTTIDGRETDLYVLRNARGNEVAITNYGGAIVAIMVPDRDGNLANVIQGHDNIQDIISSPEPYLSTLIGRYGNRIAKGRFQLNGKEYRIAVNNGPNALHGGKKGFNAKVWDAVQVNDHAVVLKYTSPYGEEGFTGEVEVWVAYSFTDDNELVIKYSAKTNKKTVINLTSHGFFSLAGIADPTPSVENLECQINADFYLPIDETSIPTGEILKVAGTPFDFRTPKPVGQDINADDEQIRIGAGYDHCFVLNKKEEGELSFAARIREPESGRTMEVYTTEPGVQVYTDNWADGYKGQHGATFPRRSAICFEAQHFPDSPNHPYFPSVVLEPGREYTQKTVYKFGVEKQTTHVETNK</sequence>
<evidence type="ECO:0000256" key="14">
    <source>
        <dbReference type="PIRSR" id="PIRSR005096-3"/>
    </source>
</evidence>
<keyword evidence="8" id="KW-0106">Calcium</keyword>
<dbReference type="InterPro" id="IPR011013">
    <property type="entry name" value="Gal_mutarotase_sf_dom"/>
</dbReference>
<feature type="binding site" evidence="14">
    <location>
        <begin position="91"/>
        <end position="92"/>
    </location>
    <ligand>
        <name>beta-D-galactose</name>
        <dbReference type="ChEBI" id="CHEBI:27667"/>
    </ligand>
</feature>
<evidence type="ECO:0000256" key="3">
    <source>
        <dbReference type="ARBA" id="ARBA00005028"/>
    </source>
</evidence>
<dbReference type="UniPathway" id="UPA00242"/>
<dbReference type="InterPro" id="IPR015443">
    <property type="entry name" value="Aldose_1-epimerase"/>
</dbReference>
<dbReference type="GO" id="GO:0005737">
    <property type="term" value="C:cytoplasm"/>
    <property type="evidence" value="ECO:0007669"/>
    <property type="project" value="UniProtKB-SubCell"/>
</dbReference>
<evidence type="ECO:0000313" key="16">
    <source>
        <dbReference type="Proteomes" id="UP000255469"/>
    </source>
</evidence>
<dbReference type="Gene3D" id="2.70.98.10">
    <property type="match status" value="1"/>
</dbReference>
<evidence type="ECO:0000256" key="12">
    <source>
        <dbReference type="PIRSR" id="PIRSR005096-1"/>
    </source>
</evidence>
<name>A0A379ECP5_9BACT</name>
<evidence type="ECO:0000256" key="2">
    <source>
        <dbReference type="ARBA" id="ARBA00004496"/>
    </source>
</evidence>
<dbReference type="Proteomes" id="UP000255469">
    <property type="component" value="Unassembled WGS sequence"/>
</dbReference>
<comment type="subcellular location">
    <subcellularLocation>
        <location evidence="2">Cytoplasm</location>
    </subcellularLocation>
</comment>
<evidence type="ECO:0000256" key="6">
    <source>
        <dbReference type="ARBA" id="ARBA00022490"/>
    </source>
</evidence>
<dbReference type="NCBIfam" id="NF008277">
    <property type="entry name" value="PRK11055.1"/>
    <property type="match status" value="1"/>
</dbReference>
<evidence type="ECO:0000256" key="8">
    <source>
        <dbReference type="ARBA" id="ARBA00022837"/>
    </source>
</evidence>